<dbReference type="Proteomes" id="UP001055115">
    <property type="component" value="Unassembled WGS sequence"/>
</dbReference>
<gene>
    <name evidence="1" type="ORF">ColSpa_00695</name>
</gene>
<accession>A0AA37L5V8</accession>
<protein>
    <submittedName>
        <fullName evidence="1">Uncharacterized protein</fullName>
    </submittedName>
</protein>
<dbReference type="EMBL" id="BQXU01000001">
    <property type="protein sequence ID" value="GKT40514.1"/>
    <property type="molecule type" value="Genomic_DNA"/>
</dbReference>
<dbReference type="PANTHER" id="PTHR47657:SF13">
    <property type="entry name" value="ZN(2)-C6 FUNGAL-TYPE DOMAIN-CONTAINING PROTEIN-RELATED"/>
    <property type="match status" value="1"/>
</dbReference>
<proteinExistence type="predicted"/>
<name>A0AA37L5V8_9PEZI</name>
<reference evidence="1 2" key="1">
    <citation type="submission" date="2022-03" db="EMBL/GenBank/DDBJ databases">
        <title>Genome data of Colletotrichum spp.</title>
        <authorList>
            <person name="Utami Y.D."/>
            <person name="Hiruma K."/>
        </authorList>
    </citation>
    <scope>NUCLEOTIDE SEQUENCE [LARGE SCALE GENOMIC DNA]</scope>
    <source>
        <strain evidence="1 2">MAFF 239500</strain>
    </source>
</reference>
<evidence type="ECO:0000313" key="1">
    <source>
        <dbReference type="EMBL" id="GKT40514.1"/>
    </source>
</evidence>
<comment type="caution">
    <text evidence="1">The sequence shown here is derived from an EMBL/GenBank/DDBJ whole genome shotgun (WGS) entry which is preliminary data.</text>
</comment>
<dbReference type="GO" id="GO:0000981">
    <property type="term" value="F:DNA-binding transcription factor activity, RNA polymerase II-specific"/>
    <property type="evidence" value="ECO:0007669"/>
    <property type="project" value="TreeGrafter"/>
</dbReference>
<dbReference type="AlphaFoldDB" id="A0AA37L5V8"/>
<dbReference type="PANTHER" id="PTHR47657">
    <property type="entry name" value="STEROL REGULATORY ELEMENT-BINDING PROTEIN ECM22"/>
    <property type="match status" value="1"/>
</dbReference>
<dbReference type="InterPro" id="IPR052400">
    <property type="entry name" value="Zn2-C6_fungal_TF"/>
</dbReference>
<dbReference type="GeneID" id="73321497"/>
<evidence type="ECO:0000313" key="2">
    <source>
        <dbReference type="Proteomes" id="UP001055115"/>
    </source>
</evidence>
<organism evidence="1 2">
    <name type="scientific">Colletotrichum spaethianum</name>
    <dbReference type="NCBI Taxonomy" id="700344"/>
    <lineage>
        <taxon>Eukaryota</taxon>
        <taxon>Fungi</taxon>
        <taxon>Dikarya</taxon>
        <taxon>Ascomycota</taxon>
        <taxon>Pezizomycotina</taxon>
        <taxon>Sordariomycetes</taxon>
        <taxon>Hypocreomycetidae</taxon>
        <taxon>Glomerellales</taxon>
        <taxon>Glomerellaceae</taxon>
        <taxon>Colletotrichum</taxon>
        <taxon>Colletotrichum spaethianum species complex</taxon>
    </lineage>
</organism>
<sequence length="148" mass="17789">MVYWEKRFEELSDLVATTPDLEREMFLKALELLKDCFKMTFSTEAEREKHVQGRFEIVMRWLYSMDEDFVIRLQQKQALPLILLGHFSVLVQTLEHFWFIQGWSEHLLNGLFNVLDPQYAHWLEWPSQQIKRHESIDHGVLSVHKMIA</sequence>
<dbReference type="RefSeq" id="XP_049122864.1">
    <property type="nucleotide sequence ID" value="XM_049266907.1"/>
</dbReference>
<keyword evidence="2" id="KW-1185">Reference proteome</keyword>